<feature type="region of interest" description="Disordered" evidence="3">
    <location>
        <begin position="86"/>
        <end position="138"/>
    </location>
</feature>
<evidence type="ECO:0000256" key="3">
    <source>
        <dbReference type="SAM" id="MobiDB-lite"/>
    </source>
</evidence>
<dbReference type="PROSITE" id="PS50222">
    <property type="entry name" value="EF_HAND_2"/>
    <property type="match status" value="2"/>
</dbReference>
<feature type="compositionally biased region" description="Polar residues" evidence="3">
    <location>
        <begin position="58"/>
        <end position="74"/>
    </location>
</feature>
<name>A0A178F6V5_TRIRU</name>
<keyword evidence="6" id="KW-0132">Cell division</keyword>
<dbReference type="SMART" id="SM00054">
    <property type="entry name" value="EFh"/>
    <property type="match status" value="2"/>
</dbReference>
<dbReference type="PANTHER" id="PTHR23049">
    <property type="entry name" value="MYOSIN REGULATORY LIGHT CHAIN 2"/>
    <property type="match status" value="1"/>
</dbReference>
<dbReference type="Gene3D" id="1.10.8.270">
    <property type="entry name" value="putative rabgap domain of human tbc1 domain family member 14 like domains"/>
    <property type="match status" value="1"/>
</dbReference>
<dbReference type="InterPro" id="IPR035969">
    <property type="entry name" value="Rab-GAP_TBC_sf"/>
</dbReference>
<dbReference type="Pfam" id="PF13202">
    <property type="entry name" value="EF-hand_5"/>
    <property type="match status" value="1"/>
</dbReference>
<dbReference type="InterPro" id="IPR050403">
    <property type="entry name" value="Myosin_RLC"/>
</dbReference>
<reference evidence="6 7" key="1">
    <citation type="submission" date="2016-05" db="EMBL/GenBank/DDBJ databases">
        <title>Genome sequencing of Trichophyton rubrum CMCC(F)T1i isolated from hair.</title>
        <authorList>
            <person name="Zhan P."/>
            <person name="Tao Y."/>
            <person name="Liu W."/>
        </authorList>
    </citation>
    <scope>NUCLEOTIDE SEQUENCE [LARGE SCALE GENOMIC DNA]</scope>
    <source>
        <strain evidence="7">CMCC(F)T1i</strain>
    </source>
</reference>
<feature type="compositionally biased region" description="Low complexity" evidence="3">
    <location>
        <begin position="322"/>
        <end position="332"/>
    </location>
</feature>
<keyword evidence="1" id="KW-0677">Repeat</keyword>
<keyword evidence="2" id="KW-0106">Calcium</keyword>
<keyword evidence="6" id="KW-0131">Cell cycle</keyword>
<dbReference type="InterPro" id="IPR018247">
    <property type="entry name" value="EF_Hand_1_Ca_BS"/>
</dbReference>
<sequence length="646" mass="69952">MVNLMAVTLGAGTPNTTPYKPSPLSFGSPRSSPFRRQSFVSSPPPSSPGPVILPNIPGSPSSRGTTPTHSPSKLSHFQALERENGDIFTNGSNGLRSSPGPRSPQLSPTKGANAQDRFSAMGRPKTPERSPKNNDLLSKIPPAQLREMREAFQVLDRDNDGQVNREDVADALSNLGEDSSSLATGAYFPPNGPRSINLPTYLNQIATHLAPLSSPQELLNAFAAFDEDDSGQIDLAELRDALLHTSPEGDERPLTESEINEVIQGFTGRRAFGNKGKASSLTGSRSRAEVFSMPQPSQPRVPAVSGGLQPPQPARTLRRFQSHQTLSTHSSSPAVGSRPPIFRNTTSINTREASAQQTSEQPVAAATTPATTHGRGRSNSDVTGAAPGTAQPRKRPSVNRKSGSIGYLTRRSGLENLLREGPPNNNIAIGLEELRYLILSTRVDADNDGMSTHRIYIWLTLLDIPPLPTDEYLSLVHRGRSPAYTKIRNDTFRTLATDPLFKRRVTEASLIRLLNAVAWKIHDSKTGTSLRQLSSSQQSNSRRTSSVFLSDGHAAATDGQSPNPSDSAAIYVQGMNVLCAPFLYASRSEVEAFALFHHFITRECPGPNKILRSFPPIDAKETIALTVLVVQKIPAELYEELLLHAK</sequence>
<feature type="domain" description="Rab-GAP TBC" evidence="4">
    <location>
        <begin position="448"/>
        <end position="646"/>
    </location>
</feature>
<feature type="region of interest" description="Disordered" evidence="3">
    <location>
        <begin position="270"/>
        <end position="406"/>
    </location>
</feature>
<dbReference type="GO" id="GO:0051301">
    <property type="term" value="P:cell division"/>
    <property type="evidence" value="ECO:0007669"/>
    <property type="project" value="UniProtKB-KW"/>
</dbReference>
<comment type="caution">
    <text evidence="6">The sequence shown here is derived from an EMBL/GenBank/DDBJ whole genome shotgun (WGS) entry which is preliminary data.</text>
</comment>
<evidence type="ECO:0000256" key="1">
    <source>
        <dbReference type="ARBA" id="ARBA00022737"/>
    </source>
</evidence>
<dbReference type="AlphaFoldDB" id="A0A178F6V5"/>
<dbReference type="EMBL" id="LHPM01000009">
    <property type="protein sequence ID" value="OAL67686.1"/>
    <property type="molecule type" value="Genomic_DNA"/>
</dbReference>
<dbReference type="InterPro" id="IPR011992">
    <property type="entry name" value="EF-hand-dom_pair"/>
</dbReference>
<feature type="domain" description="EF-hand" evidence="5">
    <location>
        <begin position="213"/>
        <end position="248"/>
    </location>
</feature>
<evidence type="ECO:0000313" key="6">
    <source>
        <dbReference type="EMBL" id="OAL67686.1"/>
    </source>
</evidence>
<dbReference type="SUPFAM" id="SSF47923">
    <property type="entry name" value="Ypt/Rab-GAP domain of gyp1p"/>
    <property type="match status" value="2"/>
</dbReference>
<evidence type="ECO:0000259" key="4">
    <source>
        <dbReference type="PROSITE" id="PS50086"/>
    </source>
</evidence>
<organism evidence="6 7">
    <name type="scientific">Trichophyton rubrum</name>
    <name type="common">Athlete's foot fungus</name>
    <name type="synonym">Epidermophyton rubrum</name>
    <dbReference type="NCBI Taxonomy" id="5551"/>
    <lineage>
        <taxon>Eukaryota</taxon>
        <taxon>Fungi</taxon>
        <taxon>Dikarya</taxon>
        <taxon>Ascomycota</taxon>
        <taxon>Pezizomycotina</taxon>
        <taxon>Eurotiomycetes</taxon>
        <taxon>Eurotiomycetidae</taxon>
        <taxon>Onygenales</taxon>
        <taxon>Arthrodermataceae</taxon>
        <taxon>Trichophyton</taxon>
    </lineage>
</organism>
<dbReference type="PROSITE" id="PS50086">
    <property type="entry name" value="TBC_RABGAP"/>
    <property type="match status" value="1"/>
</dbReference>
<feature type="region of interest" description="Disordered" evidence="3">
    <location>
        <begin position="1"/>
        <end position="74"/>
    </location>
</feature>
<evidence type="ECO:0000259" key="5">
    <source>
        <dbReference type="PROSITE" id="PS50222"/>
    </source>
</evidence>
<dbReference type="SUPFAM" id="SSF47473">
    <property type="entry name" value="EF-hand"/>
    <property type="match status" value="1"/>
</dbReference>
<dbReference type="GO" id="GO:0005509">
    <property type="term" value="F:calcium ion binding"/>
    <property type="evidence" value="ECO:0007669"/>
    <property type="project" value="InterPro"/>
</dbReference>
<feature type="compositionally biased region" description="Polar residues" evidence="3">
    <location>
        <begin position="87"/>
        <end position="96"/>
    </location>
</feature>
<evidence type="ECO:0000256" key="2">
    <source>
        <dbReference type="ARBA" id="ARBA00022837"/>
    </source>
</evidence>
<dbReference type="PROSITE" id="PS00018">
    <property type="entry name" value="EF_HAND_1"/>
    <property type="match status" value="2"/>
</dbReference>
<dbReference type="InterPro" id="IPR000195">
    <property type="entry name" value="Rab-GAP-TBC_dom"/>
</dbReference>
<gene>
    <name evidence="6" type="ORF">A7C99_0817</name>
</gene>
<evidence type="ECO:0000313" key="7">
    <source>
        <dbReference type="Proteomes" id="UP000243015"/>
    </source>
</evidence>
<proteinExistence type="predicted"/>
<dbReference type="VEuPathDB" id="FungiDB:TERG_06125"/>
<accession>A0A178F6V5</accession>
<dbReference type="Pfam" id="PF13405">
    <property type="entry name" value="EF-hand_6"/>
    <property type="match status" value="1"/>
</dbReference>
<dbReference type="Proteomes" id="UP000243015">
    <property type="component" value="Unassembled WGS sequence"/>
</dbReference>
<feature type="domain" description="EF-hand" evidence="5">
    <location>
        <begin position="143"/>
        <end position="178"/>
    </location>
</feature>
<dbReference type="InterPro" id="IPR002048">
    <property type="entry name" value="EF_hand_dom"/>
</dbReference>
<feature type="compositionally biased region" description="Polar residues" evidence="3">
    <location>
        <begin position="343"/>
        <end position="361"/>
    </location>
</feature>
<dbReference type="VEuPathDB" id="FungiDB:TERG_06126"/>
<dbReference type="Gene3D" id="1.10.238.10">
    <property type="entry name" value="EF-hand"/>
    <property type="match status" value="2"/>
</dbReference>
<protein>
    <submittedName>
        <fullName evidence="6">Cell division control protein 16</fullName>
    </submittedName>
</protein>
<feature type="compositionally biased region" description="Low complexity" evidence="3">
    <location>
        <begin position="22"/>
        <end position="41"/>
    </location>
</feature>